<feature type="chain" id="PRO_5022204674" description="Transporter" evidence="8">
    <location>
        <begin position="27"/>
        <end position="660"/>
    </location>
</feature>
<reference evidence="9 10" key="1">
    <citation type="submission" date="2019-07" db="EMBL/GenBank/DDBJ databases">
        <title>Whole genome shotgun sequence of Skermanella aerolata NBRC 106429.</title>
        <authorList>
            <person name="Hosoyama A."/>
            <person name="Uohara A."/>
            <person name="Ohji S."/>
            <person name="Ichikawa N."/>
        </authorList>
    </citation>
    <scope>NUCLEOTIDE SEQUENCE [LARGE SCALE GENOMIC DNA]</scope>
    <source>
        <strain evidence="9 10">NBRC 106429</strain>
    </source>
</reference>
<accession>A0A512DHA9</accession>
<keyword evidence="5" id="KW-0998">Cell outer membrane</keyword>
<feature type="coiled-coil region" evidence="6">
    <location>
        <begin position="537"/>
        <end position="564"/>
    </location>
</feature>
<feature type="compositionally biased region" description="Polar residues" evidence="7">
    <location>
        <begin position="642"/>
        <end position="660"/>
    </location>
</feature>
<dbReference type="PROSITE" id="PS51257">
    <property type="entry name" value="PROKAR_LIPOPROTEIN"/>
    <property type="match status" value="1"/>
</dbReference>
<dbReference type="PANTHER" id="PTHR30026">
    <property type="entry name" value="OUTER MEMBRANE PROTEIN TOLC"/>
    <property type="match status" value="1"/>
</dbReference>
<gene>
    <name evidence="9" type="ORF">SAE02_00160</name>
</gene>
<dbReference type="OrthoDB" id="7318964at2"/>
<keyword evidence="2" id="KW-1134">Transmembrane beta strand</keyword>
<keyword evidence="3" id="KW-0812">Transmembrane</keyword>
<feature type="region of interest" description="Disordered" evidence="7">
    <location>
        <begin position="641"/>
        <end position="660"/>
    </location>
</feature>
<dbReference type="GO" id="GO:1990281">
    <property type="term" value="C:efflux pump complex"/>
    <property type="evidence" value="ECO:0007669"/>
    <property type="project" value="TreeGrafter"/>
</dbReference>
<dbReference type="Proteomes" id="UP000321523">
    <property type="component" value="Unassembled WGS sequence"/>
</dbReference>
<evidence type="ECO:0000256" key="4">
    <source>
        <dbReference type="ARBA" id="ARBA00023136"/>
    </source>
</evidence>
<organism evidence="9 10">
    <name type="scientific">Skermanella aerolata</name>
    <dbReference type="NCBI Taxonomy" id="393310"/>
    <lineage>
        <taxon>Bacteria</taxon>
        <taxon>Pseudomonadati</taxon>
        <taxon>Pseudomonadota</taxon>
        <taxon>Alphaproteobacteria</taxon>
        <taxon>Rhodospirillales</taxon>
        <taxon>Azospirillaceae</taxon>
        <taxon>Skermanella</taxon>
    </lineage>
</organism>
<dbReference type="EMBL" id="BJYZ01000001">
    <property type="protein sequence ID" value="GEO35868.1"/>
    <property type="molecule type" value="Genomic_DNA"/>
</dbReference>
<evidence type="ECO:0000256" key="3">
    <source>
        <dbReference type="ARBA" id="ARBA00022692"/>
    </source>
</evidence>
<protein>
    <recommendedName>
        <fullName evidence="11">Transporter</fullName>
    </recommendedName>
</protein>
<evidence type="ECO:0000256" key="2">
    <source>
        <dbReference type="ARBA" id="ARBA00022452"/>
    </source>
</evidence>
<name>A0A512DHA9_9PROT</name>
<dbReference type="RefSeq" id="WP_044431396.1">
    <property type="nucleotide sequence ID" value="NZ_BJYZ01000001.1"/>
</dbReference>
<evidence type="ECO:0000313" key="10">
    <source>
        <dbReference type="Proteomes" id="UP000321523"/>
    </source>
</evidence>
<feature type="signal peptide" evidence="8">
    <location>
        <begin position="1"/>
        <end position="26"/>
    </location>
</feature>
<evidence type="ECO:0000256" key="1">
    <source>
        <dbReference type="ARBA" id="ARBA00004442"/>
    </source>
</evidence>
<sequence>MTLSRLIAKLPAALACGLAAGCPSWAASAGEPARFPLEDLKRNSAAVTEIVRRQIVEQPTERDGSRSALIGDLLKRRPDIGGARVLEPVDRRSAIASGLGNNLTVAIGLTSPERTAALAREASAVFLPVLDLTIGYGRIDAEHRTRIGQAITKAVNADGFNMNSPFKNLPPAENAGQAVITDMKLRPVKGGKLIELPIEATSGREFGAPKESLNYTLNITQELPWGGTFTITDRTVQREVYYRGGYYWEDGQWSTGLSGSLNMPLPFAKGFGAGNDKLAASRSAAAVAERADWDLQALVNKVLLDIDTAYFDVVRRMEALETTVGNRDMIRKQKERMDRLFDLRQVTRLQKAQIDAEAAKAEVRVEQALSDYVASSQSLSLLIGDSSVVGGAAIYLPVDYDDDLARAMPVNFEEALATAHAVRPDFRINDINKLLREIAEAQARTNARPDIRVSASATSSQAGTTYGYADPLNSHTKIATPDKLDQNYGMTFTRPWGNRAAYADAERAELGLKDQEYAGEALANRVRREITEKLVAVQAARSRLRNATAEADNMAAAVASLERQQALTGTVSEDELIVATRQLLNARLSLTGARVDAKQAESGLLYAQGTIAGALASQSASSQLDRNRIGMLSDAGFLKFFTQPSSTQPSGSGNQPQEKP</sequence>
<dbReference type="InterPro" id="IPR051906">
    <property type="entry name" value="TolC-like"/>
</dbReference>
<keyword evidence="6" id="KW-0175">Coiled coil</keyword>
<evidence type="ECO:0000256" key="7">
    <source>
        <dbReference type="SAM" id="MobiDB-lite"/>
    </source>
</evidence>
<evidence type="ECO:0000256" key="5">
    <source>
        <dbReference type="ARBA" id="ARBA00023237"/>
    </source>
</evidence>
<dbReference type="SUPFAM" id="SSF56954">
    <property type="entry name" value="Outer membrane efflux proteins (OEP)"/>
    <property type="match status" value="1"/>
</dbReference>
<dbReference type="PANTHER" id="PTHR30026:SF20">
    <property type="entry name" value="OUTER MEMBRANE PROTEIN TOLC"/>
    <property type="match status" value="1"/>
</dbReference>
<keyword evidence="10" id="KW-1185">Reference proteome</keyword>
<keyword evidence="4" id="KW-0472">Membrane</keyword>
<keyword evidence="8" id="KW-0732">Signal</keyword>
<dbReference type="GO" id="GO:0009279">
    <property type="term" value="C:cell outer membrane"/>
    <property type="evidence" value="ECO:0007669"/>
    <property type="project" value="UniProtKB-SubCell"/>
</dbReference>
<dbReference type="GO" id="GO:0015288">
    <property type="term" value="F:porin activity"/>
    <property type="evidence" value="ECO:0007669"/>
    <property type="project" value="TreeGrafter"/>
</dbReference>
<dbReference type="Gene3D" id="1.20.1600.10">
    <property type="entry name" value="Outer membrane efflux proteins (OEP)"/>
    <property type="match status" value="1"/>
</dbReference>
<dbReference type="GO" id="GO:0015562">
    <property type="term" value="F:efflux transmembrane transporter activity"/>
    <property type="evidence" value="ECO:0007669"/>
    <property type="project" value="InterPro"/>
</dbReference>
<evidence type="ECO:0000256" key="6">
    <source>
        <dbReference type="SAM" id="Coils"/>
    </source>
</evidence>
<evidence type="ECO:0008006" key="11">
    <source>
        <dbReference type="Google" id="ProtNLM"/>
    </source>
</evidence>
<dbReference type="AlphaFoldDB" id="A0A512DHA9"/>
<comment type="subcellular location">
    <subcellularLocation>
        <location evidence="1">Cell outer membrane</location>
    </subcellularLocation>
</comment>
<proteinExistence type="predicted"/>
<comment type="caution">
    <text evidence="9">The sequence shown here is derived from an EMBL/GenBank/DDBJ whole genome shotgun (WGS) entry which is preliminary data.</text>
</comment>
<evidence type="ECO:0000256" key="8">
    <source>
        <dbReference type="SAM" id="SignalP"/>
    </source>
</evidence>
<evidence type="ECO:0000313" key="9">
    <source>
        <dbReference type="EMBL" id="GEO35868.1"/>
    </source>
</evidence>